<evidence type="ECO:0000313" key="3">
    <source>
        <dbReference type="Proteomes" id="UP001360953"/>
    </source>
</evidence>
<feature type="compositionally biased region" description="Polar residues" evidence="1">
    <location>
        <begin position="177"/>
        <end position="196"/>
    </location>
</feature>
<feature type="region of interest" description="Disordered" evidence="1">
    <location>
        <begin position="407"/>
        <end position="426"/>
    </location>
</feature>
<dbReference type="Proteomes" id="UP001360953">
    <property type="component" value="Unassembled WGS sequence"/>
</dbReference>
<feature type="compositionally biased region" description="Low complexity" evidence="1">
    <location>
        <begin position="294"/>
        <end position="309"/>
    </location>
</feature>
<feature type="region of interest" description="Disordered" evidence="1">
    <location>
        <begin position="155"/>
        <end position="255"/>
    </location>
</feature>
<accession>A0ABR1LKQ1</accession>
<organism evidence="2 3">
    <name type="scientific">Phyllosticta citribraziliensis</name>
    <dbReference type="NCBI Taxonomy" id="989973"/>
    <lineage>
        <taxon>Eukaryota</taxon>
        <taxon>Fungi</taxon>
        <taxon>Dikarya</taxon>
        <taxon>Ascomycota</taxon>
        <taxon>Pezizomycotina</taxon>
        <taxon>Dothideomycetes</taxon>
        <taxon>Dothideomycetes incertae sedis</taxon>
        <taxon>Botryosphaeriales</taxon>
        <taxon>Phyllostictaceae</taxon>
        <taxon>Phyllosticta</taxon>
    </lineage>
</organism>
<feature type="region of interest" description="Disordered" evidence="1">
    <location>
        <begin position="292"/>
        <end position="313"/>
    </location>
</feature>
<dbReference type="EMBL" id="JBBPEH010000007">
    <property type="protein sequence ID" value="KAK7535776.1"/>
    <property type="molecule type" value="Genomic_DNA"/>
</dbReference>
<comment type="caution">
    <text evidence="2">The sequence shown here is derived from an EMBL/GenBank/DDBJ whole genome shotgun (WGS) entry which is preliminary data.</text>
</comment>
<dbReference type="GeneID" id="92036007"/>
<name>A0ABR1LKQ1_9PEZI</name>
<keyword evidence="3" id="KW-1185">Reference proteome</keyword>
<evidence type="ECO:0000313" key="2">
    <source>
        <dbReference type="EMBL" id="KAK7535776.1"/>
    </source>
</evidence>
<protein>
    <submittedName>
        <fullName evidence="2">Uncharacterized protein</fullName>
    </submittedName>
</protein>
<reference evidence="2 3" key="1">
    <citation type="submission" date="2024-04" db="EMBL/GenBank/DDBJ databases">
        <title>Phyllosticta paracitricarpa is synonymous to the EU quarantine fungus P. citricarpa based on phylogenomic analyses.</title>
        <authorList>
            <consortium name="Lawrence Berkeley National Laboratory"/>
            <person name="Van ingen-buijs V.A."/>
            <person name="Van westerhoven A.C."/>
            <person name="Haridas S."/>
            <person name="Skiadas P."/>
            <person name="Martin F."/>
            <person name="Groenewald J.Z."/>
            <person name="Crous P.W."/>
            <person name="Seidl M.F."/>
        </authorList>
    </citation>
    <scope>NUCLEOTIDE SEQUENCE [LARGE SCALE GENOMIC DNA]</scope>
    <source>
        <strain evidence="2 3">CPC 17464</strain>
    </source>
</reference>
<gene>
    <name evidence="2" type="ORF">J3D65DRAFT_668258</name>
</gene>
<sequence length="426" mass="46554">MDRHTREEAIEEWVNRPNDECACKSKDRAAKVLDILLQEKAELWNAINAEEQCRQGSVGDLLGAIEGQDFKMIDLTLDTEELHDLIKVVSHRSLRLHDENAEQAAQIGALEGKVESLQASNVTSANLFRHRSQEQDARIKTLEAKVESLASMLISNNRPENSSSQSQPDGQAERSTRIQPTTAIAIGNQGSTNSTKFSDRGSPHRLSLQQDSKPASSTQFAATRPTYRLPVGQDSKRNGTGANAEGVYPSRTEPKRMGASFLTGQDEFESSPVPKKRARHDECSPIVHDSHFLTSRNSSSTGTGSQSFSLVPKSAGREIKTTKMAMVTGLTQDEPDGTYAHDSPKTTETYSPIANLDNNAGGIKQEESDAVVRPSTSTETSIFAHRTCTCSWCEWCDDGLPHHSSDECVEDEGTPDDLNGAPSTIL</sequence>
<feature type="compositionally biased region" description="Polar residues" evidence="1">
    <location>
        <begin position="155"/>
        <end position="169"/>
    </location>
</feature>
<dbReference type="RefSeq" id="XP_066654192.1">
    <property type="nucleotide sequence ID" value="XM_066803101.1"/>
</dbReference>
<evidence type="ECO:0000256" key="1">
    <source>
        <dbReference type="SAM" id="MobiDB-lite"/>
    </source>
</evidence>
<feature type="compositionally biased region" description="Polar residues" evidence="1">
    <location>
        <begin position="207"/>
        <end position="221"/>
    </location>
</feature>
<proteinExistence type="predicted"/>